<dbReference type="PANTHER" id="PTHR28680">
    <property type="entry name" value="CENTROMERE PROTEIN X"/>
    <property type="match status" value="1"/>
</dbReference>
<dbReference type="CDD" id="cd22921">
    <property type="entry name" value="HFD_CENP-X"/>
    <property type="match status" value="1"/>
</dbReference>
<dbReference type="Gene3D" id="6.10.130.30">
    <property type="match status" value="1"/>
</dbReference>
<dbReference type="Pfam" id="PF09415">
    <property type="entry name" value="CENP-X"/>
    <property type="match status" value="1"/>
</dbReference>
<evidence type="ECO:0000313" key="9">
    <source>
        <dbReference type="Proteomes" id="UP001209570"/>
    </source>
</evidence>
<dbReference type="InterPro" id="IPR016181">
    <property type="entry name" value="Acyl_CoA_acyltransferase"/>
</dbReference>
<sequence>MRANLDIRHAEIDDAEALSELAVRTFTETFAHAWKPDVLRDYLSTAYSVEKIRTSIKDPKTTILLAFQRGDIAPCAFATLLHDEPRPEFEPHEVAESNENHFELQKFYVDKPFHGRGVAQALMDRVFLEVRETRMEKPLQRRVVWLRVWESNSRAIQFYRNRGFHECAHLLWICAEMSFKPSLVEHVFRGVWEEAGGGAGAAYDASTGSDNDSADDLVESTSRTAAHVTKIHGDALKLSCEFLRAFVVEALRRAQMEAMVDDSTTVEPHHVEQILAQLLLDF</sequence>
<dbReference type="GO" id="GO:0016747">
    <property type="term" value="F:acyltransferase activity, transferring groups other than amino-acyl groups"/>
    <property type="evidence" value="ECO:0007669"/>
    <property type="project" value="InterPro"/>
</dbReference>
<dbReference type="InterPro" id="IPR018552">
    <property type="entry name" value="CENP-X"/>
</dbReference>
<evidence type="ECO:0000256" key="3">
    <source>
        <dbReference type="ARBA" id="ARBA00022763"/>
    </source>
</evidence>
<dbReference type="GO" id="GO:0071821">
    <property type="term" value="C:FANCM-MHF complex"/>
    <property type="evidence" value="ECO:0007669"/>
    <property type="project" value="TreeGrafter"/>
</dbReference>
<evidence type="ECO:0000256" key="1">
    <source>
        <dbReference type="ARBA" id="ARBA00004123"/>
    </source>
</evidence>
<dbReference type="Pfam" id="PF00583">
    <property type="entry name" value="Acetyltransf_1"/>
    <property type="match status" value="1"/>
</dbReference>
<dbReference type="PROSITE" id="PS51186">
    <property type="entry name" value="GNAT"/>
    <property type="match status" value="1"/>
</dbReference>
<evidence type="ECO:0000256" key="5">
    <source>
        <dbReference type="ARBA" id="ARBA00023204"/>
    </source>
</evidence>
<dbReference type="SUPFAM" id="SSF55729">
    <property type="entry name" value="Acyl-CoA N-acyltransferases (Nat)"/>
    <property type="match status" value="1"/>
</dbReference>
<dbReference type="GO" id="GO:0051382">
    <property type="term" value="P:kinetochore assembly"/>
    <property type="evidence" value="ECO:0007669"/>
    <property type="project" value="InterPro"/>
</dbReference>
<evidence type="ECO:0000256" key="4">
    <source>
        <dbReference type="ARBA" id="ARBA00023125"/>
    </source>
</evidence>
<proteinExistence type="inferred from homology"/>
<keyword evidence="9" id="KW-1185">Reference proteome</keyword>
<dbReference type="PANTHER" id="PTHR28680:SF1">
    <property type="entry name" value="CENTROMERE PROTEIN X"/>
    <property type="match status" value="1"/>
</dbReference>
<dbReference type="CDD" id="cd04301">
    <property type="entry name" value="NAT_SF"/>
    <property type="match status" value="1"/>
</dbReference>
<dbReference type="GO" id="GO:0003677">
    <property type="term" value="F:DNA binding"/>
    <property type="evidence" value="ECO:0007669"/>
    <property type="project" value="UniProtKB-KW"/>
</dbReference>
<protein>
    <recommendedName>
        <fullName evidence="7">N-acetyltransferase domain-containing protein</fullName>
    </recommendedName>
</protein>
<gene>
    <name evidence="8" type="ORF">P43SY_003377</name>
</gene>
<dbReference type="Gene3D" id="3.40.630.30">
    <property type="match status" value="1"/>
</dbReference>
<evidence type="ECO:0000256" key="6">
    <source>
        <dbReference type="ARBA" id="ARBA00023242"/>
    </source>
</evidence>
<comment type="similarity">
    <text evidence="2">Belongs to the CENP-X/MHF2 family.</text>
</comment>
<dbReference type="GO" id="GO:0006281">
    <property type="term" value="P:DNA repair"/>
    <property type="evidence" value="ECO:0007669"/>
    <property type="project" value="UniProtKB-KW"/>
</dbReference>
<dbReference type="InterPro" id="IPR000182">
    <property type="entry name" value="GNAT_dom"/>
</dbReference>
<dbReference type="EMBL" id="JAKCXM010000212">
    <property type="protein sequence ID" value="KAJ0398548.1"/>
    <property type="molecule type" value="Genomic_DNA"/>
</dbReference>
<dbReference type="GO" id="GO:0031297">
    <property type="term" value="P:replication fork processing"/>
    <property type="evidence" value="ECO:0007669"/>
    <property type="project" value="TreeGrafter"/>
</dbReference>
<comment type="caution">
    <text evidence="8">The sequence shown here is derived from an EMBL/GenBank/DDBJ whole genome shotgun (WGS) entry which is preliminary data.</text>
</comment>
<evidence type="ECO:0000256" key="2">
    <source>
        <dbReference type="ARBA" id="ARBA00009359"/>
    </source>
</evidence>
<dbReference type="Proteomes" id="UP001209570">
    <property type="component" value="Unassembled WGS sequence"/>
</dbReference>
<evidence type="ECO:0000313" key="8">
    <source>
        <dbReference type="EMBL" id="KAJ0398548.1"/>
    </source>
</evidence>
<feature type="domain" description="N-acetyltransferase" evidence="7">
    <location>
        <begin position="5"/>
        <end position="182"/>
    </location>
</feature>
<keyword evidence="3" id="KW-0227">DNA damage</keyword>
<evidence type="ECO:0000259" key="7">
    <source>
        <dbReference type="PROSITE" id="PS51186"/>
    </source>
</evidence>
<dbReference type="AlphaFoldDB" id="A0AAD5Q9G3"/>
<keyword evidence="6" id="KW-0539">Nucleus</keyword>
<comment type="subcellular location">
    <subcellularLocation>
        <location evidence="1">Nucleus</location>
    </subcellularLocation>
</comment>
<name>A0AAD5Q9G3_PYTIN</name>
<accession>A0AAD5Q9G3</accession>
<reference evidence="8" key="1">
    <citation type="submission" date="2021-12" db="EMBL/GenBank/DDBJ databases">
        <title>Prjna785345.</title>
        <authorList>
            <person name="Rujirawat T."/>
            <person name="Krajaejun T."/>
        </authorList>
    </citation>
    <scope>NUCLEOTIDE SEQUENCE</scope>
    <source>
        <strain evidence="8">Pi057C3</strain>
    </source>
</reference>
<keyword evidence="4" id="KW-0238">DNA-binding</keyword>
<dbReference type="GO" id="GO:0000712">
    <property type="term" value="P:resolution of meiotic recombination intermediates"/>
    <property type="evidence" value="ECO:0007669"/>
    <property type="project" value="TreeGrafter"/>
</dbReference>
<keyword evidence="5" id="KW-0234">DNA repair</keyword>
<organism evidence="8 9">
    <name type="scientific">Pythium insidiosum</name>
    <name type="common">Pythiosis disease agent</name>
    <dbReference type="NCBI Taxonomy" id="114742"/>
    <lineage>
        <taxon>Eukaryota</taxon>
        <taxon>Sar</taxon>
        <taxon>Stramenopiles</taxon>
        <taxon>Oomycota</taxon>
        <taxon>Peronosporomycetes</taxon>
        <taxon>Pythiales</taxon>
        <taxon>Pythiaceae</taxon>
        <taxon>Pythium</taxon>
    </lineage>
</organism>